<gene>
    <name evidence="3" type="ORF">BKA67DRAFT_660085</name>
</gene>
<keyword evidence="4" id="KW-1185">Reference proteome</keyword>
<keyword evidence="2" id="KW-0812">Transmembrane</keyword>
<sequence>MELSPVTERNATTMPAFSYYSTTLLGNVNNETVITGLLIGLVIGIAILVLFVGILLVVFLLDKFRPRNSPTLPTTIAQPQVADYAGNKPDPYMSATYEMSPRQQPTISVRPPSDIHPALRDVDPQESHPESTAQNVNQIPVPRSLTPGEWGKPPRPPPRAR</sequence>
<reference evidence="3" key="1">
    <citation type="journal article" date="2021" name="Nat. Commun.">
        <title>Genetic determinants of endophytism in the Arabidopsis root mycobiome.</title>
        <authorList>
            <person name="Mesny F."/>
            <person name="Miyauchi S."/>
            <person name="Thiergart T."/>
            <person name="Pickel B."/>
            <person name="Atanasova L."/>
            <person name="Karlsson M."/>
            <person name="Huettel B."/>
            <person name="Barry K.W."/>
            <person name="Haridas S."/>
            <person name="Chen C."/>
            <person name="Bauer D."/>
            <person name="Andreopoulos W."/>
            <person name="Pangilinan J."/>
            <person name="LaButti K."/>
            <person name="Riley R."/>
            <person name="Lipzen A."/>
            <person name="Clum A."/>
            <person name="Drula E."/>
            <person name="Henrissat B."/>
            <person name="Kohler A."/>
            <person name="Grigoriev I.V."/>
            <person name="Martin F.M."/>
            <person name="Hacquard S."/>
        </authorList>
    </citation>
    <scope>NUCLEOTIDE SEQUENCE</scope>
    <source>
        <strain evidence="3">MPI-SDFR-AT-0073</strain>
    </source>
</reference>
<name>A0A9P8UJY5_9PEZI</name>
<keyword evidence="2" id="KW-0472">Membrane</keyword>
<organism evidence="3 4">
    <name type="scientific">Truncatella angustata</name>
    <dbReference type="NCBI Taxonomy" id="152316"/>
    <lineage>
        <taxon>Eukaryota</taxon>
        <taxon>Fungi</taxon>
        <taxon>Dikarya</taxon>
        <taxon>Ascomycota</taxon>
        <taxon>Pezizomycotina</taxon>
        <taxon>Sordariomycetes</taxon>
        <taxon>Xylariomycetidae</taxon>
        <taxon>Amphisphaeriales</taxon>
        <taxon>Sporocadaceae</taxon>
        <taxon>Truncatella</taxon>
    </lineage>
</organism>
<keyword evidence="2" id="KW-1133">Transmembrane helix</keyword>
<feature type="region of interest" description="Disordered" evidence="1">
    <location>
        <begin position="82"/>
        <end position="161"/>
    </location>
</feature>
<dbReference type="AlphaFoldDB" id="A0A9P8UJY5"/>
<evidence type="ECO:0000256" key="2">
    <source>
        <dbReference type="SAM" id="Phobius"/>
    </source>
</evidence>
<dbReference type="EMBL" id="JAGPXC010000005">
    <property type="protein sequence ID" value="KAH6653474.1"/>
    <property type="molecule type" value="Genomic_DNA"/>
</dbReference>
<feature type="transmembrane region" description="Helical" evidence="2">
    <location>
        <begin position="33"/>
        <end position="61"/>
    </location>
</feature>
<accession>A0A9P8UJY5</accession>
<proteinExistence type="predicted"/>
<comment type="caution">
    <text evidence="3">The sequence shown here is derived from an EMBL/GenBank/DDBJ whole genome shotgun (WGS) entry which is preliminary data.</text>
</comment>
<protein>
    <submittedName>
        <fullName evidence="3">Uncharacterized protein</fullName>
    </submittedName>
</protein>
<dbReference type="GeneID" id="70136451"/>
<dbReference type="Proteomes" id="UP000758603">
    <property type="component" value="Unassembled WGS sequence"/>
</dbReference>
<evidence type="ECO:0000313" key="3">
    <source>
        <dbReference type="EMBL" id="KAH6653474.1"/>
    </source>
</evidence>
<evidence type="ECO:0000256" key="1">
    <source>
        <dbReference type="SAM" id="MobiDB-lite"/>
    </source>
</evidence>
<evidence type="ECO:0000313" key="4">
    <source>
        <dbReference type="Proteomes" id="UP000758603"/>
    </source>
</evidence>
<dbReference type="RefSeq" id="XP_045957751.1">
    <property type="nucleotide sequence ID" value="XM_046107560.1"/>
</dbReference>
<feature type="compositionally biased region" description="Basic and acidic residues" evidence="1">
    <location>
        <begin position="117"/>
        <end position="129"/>
    </location>
</feature>